<name>A0ACB7U8X2_DIOAL</name>
<dbReference type="EMBL" id="CM037028">
    <property type="protein sequence ID" value="KAH7656707.1"/>
    <property type="molecule type" value="Genomic_DNA"/>
</dbReference>
<keyword evidence="2" id="KW-1185">Reference proteome</keyword>
<accession>A0ACB7U8X2</accession>
<proteinExistence type="predicted"/>
<sequence length="1598" mass="183288">MRFEPEQRVSVSSLPCPSFNLATKHCSQSIHPSIHPSIMVSAFLTGIAGAILAPILPQFALNKLLDSLFEYLSKDQPSSSSHSDKLQQLDNERKAFAMAHRKLEILQSEVRRLHKRENQNMRLIDINNDLRDVSCQIKDLKDDLEYTELQRKVEEINLQDEAADKNPSTALQLLSSINPWKTGGSSDKRRRLSSSESTDDIVNKMRTIVKQIDCIDSEMRFEIQLDASRGGYNSCGQHQVAENKRVTTSSPTESKIYGRDNERSRLIQVLLKEPNVSGNVSVVPVVGMGGIGKTTLAQFVFNNKEIANHFEKKAWICVSDYFDRFRITKEILDSLSIGDGSSSAVPFGVTTNLDVLEREIKSLVTGKKFLLVLDDVWSDEWRALLNFLRWAEAEAIKLIVTCRDPKVLGGLADGQNQITLKGLSDEDNWSLLVKCAFADKNHDNYPELHAIGKKMVGKLKGSPLAAKTVGRLLGSCLTEEHWKNILESHLWKLKTDEQGIMPALALSYDHLRQPLQLCFTFCSVFPKDFEYDMNSVIGMWIAHGYIQEIEIEGNSKTLEDIGEEYWLELEARGFIEKVYGSFKMHDLLHDLARSVCDGETYIYEGRKDDEIPKDVCHLCVHGFFDVELVRKTNNLRTLILYEAGDLHAILSHKAFERIRVLVIHHTNVQELPENIAHLKHLQYLDLGETSIESMPESLCTMYLLRVLKLSRPPHKLPSRFHNLINLRRFYFSYYSFWGDLQTSYYVEYHVNREGGYQIAQLRNMNELRGELLIRGLENIGNVEEVMKAKYLKEKRHIKVLSLLWEDTFNDCKHDLQEQTLEALEPDFNLKYLRIDGYMGFKSPNWLMTPEFQRLEKIKLNGCRKWARLPAALGLLPSLKSLELSGIENITIEVDYSLTEMYPSLQSLELIESTLYFEGLSSSSSATGQNHNHFPKLTSLIIKEIEVNGLHLPLFSALRKLEIKNSRVVFDQLEGCLNGVSSLSDLVLHRAIIQTFPAKVMATLHALVKLNIFNCNELISLEVLQALSSLEQLSIVGCSKFISWGTEKEMTALPNLQYMIIDSCKDLETLPAWLPRLPLLKKLKIRLCPKLISWGTEEEMTALPNLQYMSIYSCKDLETLPAWLPRLPLLNRLEISWCFKLISWGTEEEMTALPNLEYMKIDFCNDLESLPTWLPRLPLLNTLIIDECPKFRSWGMEEEIPKDGFPLPNLQKMEINCCNGLETLPAWLPRLPLLNRLEIIKCPKLISWGTEEAMTALPNLQYMLICSCEDLETLPAWLPHLPLLNTLIIKECPKFRLWGMEEEEITEDGFPLPNLQEMKIKCCDDLETLPVWLPHLPLLKRLKIIKCPKLISWGMKEEMTALPNLQYMKIDSCEDLETLPAWLPHLPLLNTLEILECPKLISWGTEEEMTALPNLEYMYIFSCEVLETLPAWLPHLPLLNTLIISVCPKFISWGTEEEMAALPNLQHMSIYSCKDLETLPAWLPRHPLLNRLEIVECPKLISWGTEKEMTTLPNLQYMSIYSCEDLETLPAWLHRLPILKELSVTECPKVHSLPKGGLPKSVRMLQLVECDPSLMERCQQEGSLEWQMIQHIPHRKYTW</sequence>
<gene>
    <name evidence="1" type="ORF">IHE45_18G091300</name>
</gene>
<keyword evidence="1" id="KW-0378">Hydrolase</keyword>
<evidence type="ECO:0000313" key="1">
    <source>
        <dbReference type="EMBL" id="KAH7656707.1"/>
    </source>
</evidence>
<protein>
    <submittedName>
        <fullName evidence="1">P-loop containing nucleoside triphosphate hydrolase protein</fullName>
    </submittedName>
</protein>
<organism evidence="1 2">
    <name type="scientific">Dioscorea alata</name>
    <name type="common">Purple yam</name>
    <dbReference type="NCBI Taxonomy" id="55571"/>
    <lineage>
        <taxon>Eukaryota</taxon>
        <taxon>Viridiplantae</taxon>
        <taxon>Streptophyta</taxon>
        <taxon>Embryophyta</taxon>
        <taxon>Tracheophyta</taxon>
        <taxon>Spermatophyta</taxon>
        <taxon>Magnoliopsida</taxon>
        <taxon>Liliopsida</taxon>
        <taxon>Dioscoreales</taxon>
        <taxon>Dioscoreaceae</taxon>
        <taxon>Dioscorea</taxon>
    </lineage>
</organism>
<dbReference type="Proteomes" id="UP000827976">
    <property type="component" value="Chromosome 18"/>
</dbReference>
<comment type="caution">
    <text evidence="1">The sequence shown here is derived from an EMBL/GenBank/DDBJ whole genome shotgun (WGS) entry which is preliminary data.</text>
</comment>
<reference evidence="2" key="1">
    <citation type="journal article" date="2022" name="Nat. Commun.">
        <title>Chromosome evolution and the genetic basis of agronomically important traits in greater yam.</title>
        <authorList>
            <person name="Bredeson J.V."/>
            <person name="Lyons J.B."/>
            <person name="Oniyinde I.O."/>
            <person name="Okereke N.R."/>
            <person name="Kolade O."/>
            <person name="Nnabue I."/>
            <person name="Nwadili C.O."/>
            <person name="Hribova E."/>
            <person name="Parker M."/>
            <person name="Nwogha J."/>
            <person name="Shu S."/>
            <person name="Carlson J."/>
            <person name="Kariba R."/>
            <person name="Muthemba S."/>
            <person name="Knop K."/>
            <person name="Barton G.J."/>
            <person name="Sherwood A.V."/>
            <person name="Lopez-Montes A."/>
            <person name="Asiedu R."/>
            <person name="Jamnadass R."/>
            <person name="Muchugi A."/>
            <person name="Goodstein D."/>
            <person name="Egesi C.N."/>
            <person name="Featherston J."/>
            <person name="Asfaw A."/>
            <person name="Simpson G.G."/>
            <person name="Dolezel J."/>
            <person name="Hendre P.S."/>
            <person name="Van Deynze A."/>
            <person name="Kumar P.L."/>
            <person name="Obidiegwu J.E."/>
            <person name="Bhattacharjee R."/>
            <person name="Rokhsar D.S."/>
        </authorList>
    </citation>
    <scope>NUCLEOTIDE SEQUENCE [LARGE SCALE GENOMIC DNA]</scope>
    <source>
        <strain evidence="2">cv. TDa95/00328</strain>
    </source>
</reference>
<evidence type="ECO:0000313" key="2">
    <source>
        <dbReference type="Proteomes" id="UP000827976"/>
    </source>
</evidence>